<gene>
    <name evidence="2" type="ORF">Tci_311455</name>
</gene>
<organism evidence="2">
    <name type="scientific">Tanacetum cinerariifolium</name>
    <name type="common">Dalmatian daisy</name>
    <name type="synonym">Chrysanthemum cinerariifolium</name>
    <dbReference type="NCBI Taxonomy" id="118510"/>
    <lineage>
        <taxon>Eukaryota</taxon>
        <taxon>Viridiplantae</taxon>
        <taxon>Streptophyta</taxon>
        <taxon>Embryophyta</taxon>
        <taxon>Tracheophyta</taxon>
        <taxon>Spermatophyta</taxon>
        <taxon>Magnoliopsida</taxon>
        <taxon>eudicotyledons</taxon>
        <taxon>Gunneridae</taxon>
        <taxon>Pentapetalae</taxon>
        <taxon>asterids</taxon>
        <taxon>campanulids</taxon>
        <taxon>Asterales</taxon>
        <taxon>Asteraceae</taxon>
        <taxon>Asteroideae</taxon>
        <taxon>Anthemideae</taxon>
        <taxon>Anthemidinae</taxon>
        <taxon>Tanacetum</taxon>
    </lineage>
</organism>
<dbReference type="SUPFAM" id="SSF56219">
    <property type="entry name" value="DNase I-like"/>
    <property type="match status" value="1"/>
</dbReference>
<accession>A0A699H5A7</accession>
<dbReference type="GO" id="GO:0003964">
    <property type="term" value="F:RNA-directed DNA polymerase activity"/>
    <property type="evidence" value="ECO:0007669"/>
    <property type="project" value="UniProtKB-KW"/>
</dbReference>
<name>A0A699H5A7_TANCI</name>
<dbReference type="AlphaFoldDB" id="A0A699H5A7"/>
<dbReference type="InterPro" id="IPR036691">
    <property type="entry name" value="Endo/exonu/phosph_ase_sf"/>
</dbReference>
<keyword evidence="2" id="KW-0548">Nucleotidyltransferase</keyword>
<sequence length="340" mass="38796">MIELDNEVTKQKMLQHIGVKSWFQVLQAAKQNFVSDERVVWVDIEGVPLNVWTRKIFLKIVGLQYGDDELEDNSDVEGVSETNFGDKPSSSNNSVCKYNKKVVEQHSEDPFNIYDLLKQNLKGDTQDSNTTFSHPPGYTPEVLETQQENVQVGVDQNNEIDKTKKEWVKELNIKHKVNFIVLKETKMDRVTQMDVKFIWGKSNCQYVSSDSVGSSGGILCVWEATVFKKDYATVSDNFISIYGTWISNNTKVLIMVIYAPQPPSHKQVLWDYILTLIARWNGETIVLGDFNEVCSKEERLGSIYNHSSSRYFNQFITSSGLVDVNLEGCSLRGLILRLLK</sequence>
<evidence type="ECO:0000256" key="1">
    <source>
        <dbReference type="SAM" id="MobiDB-lite"/>
    </source>
</evidence>
<reference evidence="2" key="1">
    <citation type="journal article" date="2019" name="Sci. Rep.">
        <title>Draft genome of Tanacetum cinerariifolium, the natural source of mosquito coil.</title>
        <authorList>
            <person name="Yamashiro T."/>
            <person name="Shiraishi A."/>
            <person name="Satake H."/>
            <person name="Nakayama K."/>
        </authorList>
    </citation>
    <scope>NUCLEOTIDE SEQUENCE</scope>
</reference>
<dbReference type="Gene3D" id="3.60.10.10">
    <property type="entry name" value="Endonuclease/exonuclease/phosphatase"/>
    <property type="match status" value="1"/>
</dbReference>
<keyword evidence="2" id="KW-0695">RNA-directed DNA polymerase</keyword>
<proteinExistence type="predicted"/>
<feature type="region of interest" description="Disordered" evidence="1">
    <location>
        <begin position="74"/>
        <end position="93"/>
    </location>
</feature>
<feature type="compositionally biased region" description="Polar residues" evidence="1">
    <location>
        <begin position="80"/>
        <end position="93"/>
    </location>
</feature>
<comment type="caution">
    <text evidence="2">The sequence shown here is derived from an EMBL/GenBank/DDBJ whole genome shotgun (WGS) entry which is preliminary data.</text>
</comment>
<dbReference type="EMBL" id="BKCJ010105809">
    <property type="protein sequence ID" value="GEX39480.1"/>
    <property type="molecule type" value="Genomic_DNA"/>
</dbReference>
<evidence type="ECO:0000313" key="2">
    <source>
        <dbReference type="EMBL" id="GEX39480.1"/>
    </source>
</evidence>
<protein>
    <submittedName>
        <fullName evidence="2">RNA-directed DNA polymerase, eukaryota</fullName>
    </submittedName>
</protein>
<keyword evidence="2" id="KW-0808">Transferase</keyword>